<accession>A0A1J9NZF2</accession>
<dbReference type="STRING" id="1658174.A0A1J9NZF2"/>
<reference evidence="2 3" key="1">
    <citation type="submission" date="2015-08" db="EMBL/GenBank/DDBJ databases">
        <title>Emmonsia species relationships and genome sequence.</title>
        <authorList>
            <person name="Cuomo C.A."/>
            <person name="Schwartz I.S."/>
            <person name="Kenyon C."/>
            <person name="De Hoog G.S."/>
            <person name="Govender N.P."/>
            <person name="Botha A."/>
            <person name="Moreno L."/>
            <person name="De Vries M."/>
            <person name="Munoz J.F."/>
            <person name="Stielow J.B."/>
        </authorList>
    </citation>
    <scope>NUCLEOTIDE SEQUENCE [LARGE SCALE GENOMIC DNA]</scope>
    <source>
        <strain evidence="2 3">EI222</strain>
    </source>
</reference>
<evidence type="ECO:0000313" key="3">
    <source>
        <dbReference type="Proteomes" id="UP000242791"/>
    </source>
</evidence>
<dbReference type="AlphaFoldDB" id="A0A1J9NZF2"/>
<feature type="region of interest" description="Disordered" evidence="1">
    <location>
        <begin position="135"/>
        <end position="162"/>
    </location>
</feature>
<comment type="caution">
    <text evidence="2">The sequence shown here is derived from an EMBL/GenBank/DDBJ whole genome shotgun (WGS) entry which is preliminary data.</text>
</comment>
<keyword evidence="3" id="KW-1185">Reference proteome</keyword>
<organism evidence="2 3">
    <name type="scientific">Blastomyces percursus</name>
    <dbReference type="NCBI Taxonomy" id="1658174"/>
    <lineage>
        <taxon>Eukaryota</taxon>
        <taxon>Fungi</taxon>
        <taxon>Dikarya</taxon>
        <taxon>Ascomycota</taxon>
        <taxon>Pezizomycotina</taxon>
        <taxon>Eurotiomycetes</taxon>
        <taxon>Eurotiomycetidae</taxon>
        <taxon>Onygenales</taxon>
        <taxon>Ajellomycetaceae</taxon>
        <taxon>Blastomyces</taxon>
    </lineage>
</organism>
<dbReference type="EMBL" id="LGTZ01003857">
    <property type="protein sequence ID" value="OJD09358.1"/>
    <property type="molecule type" value="Genomic_DNA"/>
</dbReference>
<proteinExistence type="predicted"/>
<gene>
    <name evidence="2" type="ORF">ACJ73_10382</name>
</gene>
<dbReference type="OrthoDB" id="4188835at2759"/>
<name>A0A1J9NZF2_9EURO</name>
<dbReference type="Proteomes" id="UP000242791">
    <property type="component" value="Unassembled WGS sequence"/>
</dbReference>
<evidence type="ECO:0000256" key="1">
    <source>
        <dbReference type="SAM" id="MobiDB-lite"/>
    </source>
</evidence>
<evidence type="ECO:0000313" key="2">
    <source>
        <dbReference type="EMBL" id="OJD09358.1"/>
    </source>
</evidence>
<feature type="compositionally biased region" description="Acidic residues" evidence="1">
    <location>
        <begin position="135"/>
        <end position="145"/>
    </location>
</feature>
<protein>
    <submittedName>
        <fullName evidence="2">Uncharacterized protein</fullName>
    </submittedName>
</protein>
<feature type="non-terminal residue" evidence="2">
    <location>
        <position position="175"/>
    </location>
</feature>
<dbReference type="VEuPathDB" id="FungiDB:ACJ73_10382"/>
<sequence>MPFVDREFHVLPSQRAIGKLGQQSPERLLRWRMGEDGTITPRPIDPKGSQNRDVVILQTRGELAVPPWHGACGNCQWGNKGARCSLNCKNSHGKRAEASSAGGVVPGFGKAAAEEAKKKTSQASAAATALAAMEIIDDTDGDIDEGTPTPRKRKGPGDTVEKRKRVRYQWLALVK</sequence>